<accession>A0A857C607</accession>
<dbReference type="InterPro" id="IPR009057">
    <property type="entry name" value="Homeodomain-like_sf"/>
</dbReference>
<keyword evidence="2" id="KW-0238">DNA-binding</keyword>
<keyword evidence="1" id="KW-0805">Transcription regulation</keyword>
<dbReference type="PANTHER" id="PTHR47894:SF4">
    <property type="entry name" value="HTH-TYPE TRANSCRIPTIONAL REGULATOR GADX"/>
    <property type="match status" value="1"/>
</dbReference>
<keyword evidence="3" id="KW-0804">Transcription</keyword>
<dbReference type="PROSITE" id="PS01124">
    <property type="entry name" value="HTH_ARAC_FAMILY_2"/>
    <property type="match status" value="1"/>
</dbReference>
<dbReference type="Proteomes" id="UP000435648">
    <property type="component" value="Chromosome"/>
</dbReference>
<dbReference type="GO" id="GO:0005829">
    <property type="term" value="C:cytosol"/>
    <property type="evidence" value="ECO:0007669"/>
    <property type="project" value="TreeGrafter"/>
</dbReference>
<dbReference type="GO" id="GO:0000976">
    <property type="term" value="F:transcription cis-regulatory region binding"/>
    <property type="evidence" value="ECO:0007669"/>
    <property type="project" value="TreeGrafter"/>
</dbReference>
<dbReference type="SMART" id="SM00342">
    <property type="entry name" value="HTH_ARAC"/>
    <property type="match status" value="1"/>
</dbReference>
<dbReference type="Pfam" id="PF12833">
    <property type="entry name" value="HTH_18"/>
    <property type="match status" value="1"/>
</dbReference>
<dbReference type="KEGG" id="siw:GH266_07225"/>
<evidence type="ECO:0000313" key="5">
    <source>
        <dbReference type="EMBL" id="QGZ34319.1"/>
    </source>
</evidence>
<evidence type="ECO:0000313" key="6">
    <source>
        <dbReference type="Proteomes" id="UP000435648"/>
    </source>
</evidence>
<dbReference type="SUPFAM" id="SSF46689">
    <property type="entry name" value="Homeodomain-like"/>
    <property type="match status" value="1"/>
</dbReference>
<sequence>MCAADSLPDPALPAQSAGPLGRIVSAMLMRFDAAAPADTLLIHSRAQIGLADYCRLRGVPFDAVLRESGLDAETVSASLGGHISLRAHSSALEAASRLADDDTFGLGWTRSLGPGPEDTVSLAIRHAPNFRTALEVSARFMRIVADVAEVRAEFDGDTAELAFGFSPELVCRDQLHDRVTSKVFSRLMRISGGSVQPLEVRLARARPLSLTLHDMFYGVPVRFGAPRNSLHFRIDPQGGTNPLRDDDLFAALCELNRRRLDDRRRAEDFVAMVNDAIAERVADPMLTISEVARGMAISVRALQRKLAERETTFHALHDGVRRRMAADYLVQTDLPISEIAFRLGFSAVGNFSRAARRWFGRPPSECRNGGELKV</sequence>
<dbReference type="EMBL" id="CP046908">
    <property type="protein sequence ID" value="QGZ34319.1"/>
    <property type="molecule type" value="Genomic_DNA"/>
</dbReference>
<dbReference type="InterPro" id="IPR032687">
    <property type="entry name" value="AraC-type_N"/>
</dbReference>
<protein>
    <submittedName>
        <fullName evidence="5">Helix-turn-helix domain-containing protein</fullName>
    </submittedName>
</protein>
<organism evidence="5 6">
    <name type="scientific">Stappia indica</name>
    <dbReference type="NCBI Taxonomy" id="538381"/>
    <lineage>
        <taxon>Bacteria</taxon>
        <taxon>Pseudomonadati</taxon>
        <taxon>Pseudomonadota</taxon>
        <taxon>Alphaproteobacteria</taxon>
        <taxon>Hyphomicrobiales</taxon>
        <taxon>Stappiaceae</taxon>
        <taxon>Stappia</taxon>
    </lineage>
</organism>
<name>A0A857C607_9HYPH</name>
<evidence type="ECO:0000256" key="1">
    <source>
        <dbReference type="ARBA" id="ARBA00023015"/>
    </source>
</evidence>
<dbReference type="Gene3D" id="1.10.10.60">
    <property type="entry name" value="Homeodomain-like"/>
    <property type="match status" value="1"/>
</dbReference>
<evidence type="ECO:0000256" key="2">
    <source>
        <dbReference type="ARBA" id="ARBA00023125"/>
    </source>
</evidence>
<dbReference type="InterPro" id="IPR018060">
    <property type="entry name" value="HTH_AraC"/>
</dbReference>
<dbReference type="Pfam" id="PF12625">
    <property type="entry name" value="Arabinose_bd"/>
    <property type="match status" value="1"/>
</dbReference>
<evidence type="ECO:0000259" key="4">
    <source>
        <dbReference type="PROSITE" id="PS01124"/>
    </source>
</evidence>
<feature type="domain" description="HTH araC/xylS-type" evidence="4">
    <location>
        <begin position="267"/>
        <end position="369"/>
    </location>
</feature>
<dbReference type="PANTHER" id="PTHR47894">
    <property type="entry name" value="HTH-TYPE TRANSCRIPTIONAL REGULATOR GADX"/>
    <property type="match status" value="1"/>
</dbReference>
<dbReference type="AlphaFoldDB" id="A0A857C607"/>
<dbReference type="GO" id="GO:0003700">
    <property type="term" value="F:DNA-binding transcription factor activity"/>
    <property type="evidence" value="ECO:0007669"/>
    <property type="project" value="InterPro"/>
</dbReference>
<reference evidence="5 6" key="1">
    <citation type="submission" date="2019-12" db="EMBL/GenBank/DDBJ databases">
        <title>The genome of Stappia indica PHM037.</title>
        <authorList>
            <person name="Kacar D."/>
            <person name="Galan B."/>
            <person name="Canedo L."/>
            <person name="Rodriguez P."/>
            <person name="de la Calle F."/>
            <person name="Garcia J.L."/>
        </authorList>
    </citation>
    <scope>NUCLEOTIDE SEQUENCE [LARGE SCALE GENOMIC DNA]</scope>
    <source>
        <strain evidence="5 6">PHM037</strain>
    </source>
</reference>
<gene>
    <name evidence="5" type="ORF">GH266_07225</name>
</gene>
<evidence type="ECO:0000256" key="3">
    <source>
        <dbReference type="ARBA" id="ARBA00023163"/>
    </source>
</evidence>
<proteinExistence type="predicted"/>